<dbReference type="Gene3D" id="1.10.510.10">
    <property type="entry name" value="Transferase(Phosphotransferase) domain 1"/>
    <property type="match status" value="1"/>
</dbReference>
<dbReference type="SMART" id="SM00220">
    <property type="entry name" value="S_TKc"/>
    <property type="match status" value="1"/>
</dbReference>
<evidence type="ECO:0000256" key="2">
    <source>
        <dbReference type="ARBA" id="ARBA00022741"/>
    </source>
</evidence>
<dbReference type="OMA" id="YSNWELW"/>
<feature type="region of interest" description="Disordered" evidence="5">
    <location>
        <begin position="1"/>
        <end position="44"/>
    </location>
</feature>
<evidence type="ECO:0000256" key="1">
    <source>
        <dbReference type="ARBA" id="ARBA00022679"/>
    </source>
</evidence>
<dbReference type="PROSITE" id="PS50011">
    <property type="entry name" value="PROTEIN_KINASE_DOM"/>
    <property type="match status" value="1"/>
</dbReference>
<evidence type="ECO:0000313" key="7">
    <source>
        <dbReference type="Ensembl" id="ENSMMOP00000027061.1"/>
    </source>
</evidence>
<dbReference type="GO" id="GO:0004672">
    <property type="term" value="F:protein kinase activity"/>
    <property type="evidence" value="ECO:0007669"/>
    <property type="project" value="InterPro"/>
</dbReference>
<reference evidence="7" key="2">
    <citation type="submission" date="2025-09" db="UniProtKB">
        <authorList>
            <consortium name="Ensembl"/>
        </authorList>
    </citation>
    <scope>IDENTIFICATION</scope>
</reference>
<reference evidence="7" key="1">
    <citation type="submission" date="2025-08" db="UniProtKB">
        <authorList>
            <consortium name="Ensembl"/>
        </authorList>
    </citation>
    <scope>IDENTIFICATION</scope>
</reference>
<dbReference type="Proteomes" id="UP000261620">
    <property type="component" value="Unplaced"/>
</dbReference>
<feature type="domain" description="Protein kinase" evidence="6">
    <location>
        <begin position="265"/>
        <end position="521"/>
    </location>
</feature>
<dbReference type="Ensembl" id="ENSMMOT00000027523.1">
    <property type="protein sequence ID" value="ENSMMOP00000027061.1"/>
    <property type="gene ID" value="ENSMMOG00000020468.1"/>
</dbReference>
<keyword evidence="1" id="KW-0808">Transferase</keyword>
<evidence type="ECO:0000256" key="4">
    <source>
        <dbReference type="ARBA" id="ARBA00022840"/>
    </source>
</evidence>
<keyword evidence="8" id="KW-1185">Reference proteome</keyword>
<keyword evidence="3" id="KW-0418">Kinase</keyword>
<dbReference type="SUPFAM" id="SSF56112">
    <property type="entry name" value="Protein kinase-like (PK-like)"/>
    <property type="match status" value="1"/>
</dbReference>
<dbReference type="Pfam" id="PF00069">
    <property type="entry name" value="Pkinase"/>
    <property type="match status" value="1"/>
</dbReference>
<dbReference type="PROSITE" id="PS00108">
    <property type="entry name" value="PROTEIN_KINASE_ST"/>
    <property type="match status" value="1"/>
</dbReference>
<dbReference type="PANTHER" id="PTHR48016:SF9">
    <property type="entry name" value="MITOGEN-ACTIVATED PROTEIN KINASE KINASE KINASE 14"/>
    <property type="match status" value="1"/>
</dbReference>
<feature type="compositionally biased region" description="Acidic residues" evidence="5">
    <location>
        <begin position="33"/>
        <end position="42"/>
    </location>
</feature>
<evidence type="ECO:0000313" key="8">
    <source>
        <dbReference type="Proteomes" id="UP000261620"/>
    </source>
</evidence>
<dbReference type="STRING" id="94237.ENSMMOP00000027061"/>
<feature type="region of interest" description="Disordered" evidence="5">
    <location>
        <begin position="548"/>
        <end position="578"/>
    </location>
</feature>
<dbReference type="GO" id="GO:0005524">
    <property type="term" value="F:ATP binding"/>
    <property type="evidence" value="ECO:0007669"/>
    <property type="project" value="UniProtKB-KW"/>
</dbReference>
<proteinExistence type="predicted"/>
<feature type="compositionally biased region" description="Polar residues" evidence="5">
    <location>
        <begin position="7"/>
        <end position="20"/>
    </location>
</feature>
<dbReference type="Gene3D" id="3.30.200.20">
    <property type="entry name" value="Phosphorylase Kinase, domain 1"/>
    <property type="match status" value="1"/>
</dbReference>
<name>A0A3Q3XPU8_MOLML</name>
<evidence type="ECO:0000259" key="6">
    <source>
        <dbReference type="PROSITE" id="PS50011"/>
    </source>
</evidence>
<evidence type="ECO:0000256" key="5">
    <source>
        <dbReference type="SAM" id="MobiDB-lite"/>
    </source>
</evidence>
<dbReference type="InterPro" id="IPR000719">
    <property type="entry name" value="Prot_kinase_dom"/>
</dbReference>
<protein>
    <recommendedName>
        <fullName evidence="6">Protein kinase domain-containing protein</fullName>
    </recommendedName>
</protein>
<keyword evidence="2" id="KW-0547">Nucleotide-binding</keyword>
<evidence type="ECO:0000256" key="3">
    <source>
        <dbReference type="ARBA" id="ARBA00022777"/>
    </source>
</evidence>
<keyword evidence="4" id="KW-0067">ATP-binding</keyword>
<dbReference type="GO" id="GO:0007249">
    <property type="term" value="P:canonical NF-kappaB signal transduction"/>
    <property type="evidence" value="ECO:0007669"/>
    <property type="project" value="TreeGrafter"/>
</dbReference>
<dbReference type="InterPro" id="IPR011009">
    <property type="entry name" value="Kinase-like_dom_sf"/>
</dbReference>
<organism evidence="7 8">
    <name type="scientific">Mola mola</name>
    <name type="common">Ocean sunfish</name>
    <name type="synonym">Tetraodon mola</name>
    <dbReference type="NCBI Taxonomy" id="94237"/>
    <lineage>
        <taxon>Eukaryota</taxon>
        <taxon>Metazoa</taxon>
        <taxon>Chordata</taxon>
        <taxon>Craniata</taxon>
        <taxon>Vertebrata</taxon>
        <taxon>Euteleostomi</taxon>
        <taxon>Actinopterygii</taxon>
        <taxon>Neopterygii</taxon>
        <taxon>Teleostei</taxon>
        <taxon>Neoteleostei</taxon>
        <taxon>Acanthomorphata</taxon>
        <taxon>Eupercaria</taxon>
        <taxon>Tetraodontiformes</taxon>
        <taxon>Molidae</taxon>
        <taxon>Mola</taxon>
    </lineage>
</organism>
<dbReference type="InterPro" id="IPR050538">
    <property type="entry name" value="MAP_kinase_kinase_kinase"/>
</dbReference>
<accession>A0A3Q3XPU8</accession>
<dbReference type="AlphaFoldDB" id="A0A3Q3XPU8"/>
<dbReference type="PANTHER" id="PTHR48016">
    <property type="entry name" value="MAP KINASE KINASE KINASE SSK2-RELATED-RELATED"/>
    <property type="match status" value="1"/>
</dbReference>
<sequence>MAVRQRIFNSTSPFSGTSQVELKGSYPPCSADQETEDEEEEGKDSKMGYIASLNPLINKLLTHGTAEQVGEMPLKTSIFIAQAECETQDSQVFSPSYSHSYVALPNCFTSRYDFNLTASSLHVTLHSRSDLSTSCCGSIESSEEQDRGSSLYSQQSYIPGSGCSPLSWKEQVCGPLSSVYSYKEDSESDCLSSQGDYSLALAGLRGCVSQGDRCYVEPFFKDVEREVREEEDDLSAADSVVNEGIIFYNQKIQPIDSEYKEGREYILSEFVKEGSYGEVYSAQDVNTGFKFAVKKVSQKRFHSEEVGTWSALRSPRVVEFFGVVREGPNVFLLMSLKLGSLSQLIAERGRLPEDLSLHYHLQVLTALEYLAKKRVAHLDIKADNVLLSEDGRDTFLCDFGHAERLDNQGQNLKGSETHMAPEIVKGEPRGAKADVWSSCCMFLHMLSGCQPWTRYYTCRLYLKIANDPPPLREIPPNCSPLTSEVIKLGLQKDPAKRSSASDLKEKTARALKKGNSLHRSLVLVGTNLHLNVEQSMFRVQDKMHQTQLITADRKTKKRSDDDEEKNTESKRDASFFPQTLVSEPHHKNKVTTVSELELLKLEQDFYLSSLSQLHSAEMQEQLLSCISSDPYSNWELWDKKDSGRWSLSPGDDFSSGVFSYSSQPDVQVFSVDFLHHSHIPPPCCFEGVDICIRDFNRRSIRIRETRRVKVGHIATGISDQISERVFTLETARGQQVAHDEEVQESGLELCCVPAPDFSAAWRWRIRDGVLETR</sequence>
<dbReference type="InterPro" id="IPR008271">
    <property type="entry name" value="Ser/Thr_kinase_AS"/>
</dbReference>